<feature type="compositionally biased region" description="Polar residues" evidence="1">
    <location>
        <begin position="22"/>
        <end position="44"/>
    </location>
</feature>
<evidence type="ECO:0000256" key="1">
    <source>
        <dbReference type="SAM" id="MobiDB-lite"/>
    </source>
</evidence>
<reference evidence="3" key="1">
    <citation type="submission" date="2013-09" db="EMBL/GenBank/DDBJ databases">
        <title>Corchorus olitorius genome sequencing.</title>
        <authorList>
            <person name="Alam M."/>
            <person name="Haque M.S."/>
            <person name="Islam M.S."/>
            <person name="Emdad E.M."/>
            <person name="Islam M.M."/>
            <person name="Ahmed B."/>
            <person name="Halim A."/>
            <person name="Hossen Q.M.M."/>
            <person name="Hossain M.Z."/>
            <person name="Ahmed R."/>
            <person name="Khan M.M."/>
            <person name="Islam R."/>
            <person name="Rashid M.M."/>
            <person name="Khan S.A."/>
            <person name="Rahman M.S."/>
            <person name="Alam M."/>
            <person name="Yahiya A.S."/>
            <person name="Khan M.S."/>
            <person name="Azam M.S."/>
            <person name="Haque T."/>
            <person name="Lashkar M.Z.H."/>
            <person name="Akhand A.I."/>
            <person name="Morshed G."/>
            <person name="Roy S."/>
            <person name="Uddin K.S."/>
            <person name="Rabeya T."/>
            <person name="Hossain A.S."/>
            <person name="Chowdhury A."/>
            <person name="Snigdha A.R."/>
            <person name="Mortoza M.S."/>
            <person name="Matin S.A."/>
            <person name="Hoque S.M.E."/>
            <person name="Islam M.K."/>
            <person name="Roy D.K."/>
            <person name="Haider R."/>
            <person name="Moosa M.M."/>
            <person name="Elias S.M."/>
            <person name="Hasan A.M."/>
            <person name="Jahan S."/>
            <person name="Shafiuddin M."/>
            <person name="Mahmood N."/>
            <person name="Shommy N.S."/>
        </authorList>
    </citation>
    <scope>NUCLEOTIDE SEQUENCE [LARGE SCALE GENOMIC DNA]</scope>
    <source>
        <strain evidence="3">cv. O-4</strain>
    </source>
</reference>
<evidence type="ECO:0000313" key="3">
    <source>
        <dbReference type="Proteomes" id="UP000187203"/>
    </source>
</evidence>
<dbReference type="Proteomes" id="UP000187203">
    <property type="component" value="Unassembled WGS sequence"/>
</dbReference>
<name>A0A1R3FUN2_9ROSI</name>
<proteinExistence type="predicted"/>
<gene>
    <name evidence="2" type="ORF">COLO4_38529</name>
</gene>
<sequence length="114" mass="11962">MAQTSEEDERASTEKAPYTAVDETNVSRASSETNSTKGDLTLATTEEVIAGLEPLATAPASPKGKGKVKPSSHSTLSPTERASVVIKPKKKVTKKAIIASDKAPAHATEKTFPK</sequence>
<dbReference type="AlphaFoldDB" id="A0A1R3FUN2"/>
<keyword evidence="3" id="KW-1185">Reference proteome</keyword>
<comment type="caution">
    <text evidence="2">The sequence shown here is derived from an EMBL/GenBank/DDBJ whole genome shotgun (WGS) entry which is preliminary data.</text>
</comment>
<evidence type="ECO:0000313" key="2">
    <source>
        <dbReference type="EMBL" id="OMO49475.1"/>
    </source>
</evidence>
<organism evidence="2 3">
    <name type="scientific">Corchorus olitorius</name>
    <dbReference type="NCBI Taxonomy" id="93759"/>
    <lineage>
        <taxon>Eukaryota</taxon>
        <taxon>Viridiplantae</taxon>
        <taxon>Streptophyta</taxon>
        <taxon>Embryophyta</taxon>
        <taxon>Tracheophyta</taxon>
        <taxon>Spermatophyta</taxon>
        <taxon>Magnoliopsida</taxon>
        <taxon>eudicotyledons</taxon>
        <taxon>Gunneridae</taxon>
        <taxon>Pentapetalae</taxon>
        <taxon>rosids</taxon>
        <taxon>malvids</taxon>
        <taxon>Malvales</taxon>
        <taxon>Malvaceae</taxon>
        <taxon>Grewioideae</taxon>
        <taxon>Apeibeae</taxon>
        <taxon>Corchorus</taxon>
    </lineage>
</organism>
<protein>
    <submittedName>
        <fullName evidence="2">Uncharacterized protein</fullName>
    </submittedName>
</protein>
<accession>A0A1R3FUN2</accession>
<feature type="region of interest" description="Disordered" evidence="1">
    <location>
        <begin position="1"/>
        <end position="87"/>
    </location>
</feature>
<dbReference type="EMBL" id="AWUE01024870">
    <property type="protein sequence ID" value="OMO49475.1"/>
    <property type="molecule type" value="Genomic_DNA"/>
</dbReference>